<comment type="caution">
    <text evidence="12">The sequence shown here is derived from an EMBL/GenBank/DDBJ whole genome shotgun (WGS) entry which is preliminary data.</text>
</comment>
<proteinExistence type="inferred from homology"/>
<dbReference type="Gene3D" id="3.90.25.10">
    <property type="entry name" value="UDP-galactose 4-epimerase, domain 1"/>
    <property type="match status" value="1"/>
</dbReference>
<dbReference type="RefSeq" id="WP_066058868.1">
    <property type="nucleotide sequence ID" value="NZ_JBHUNF010000002.1"/>
</dbReference>
<dbReference type="EMBL" id="JBHUNF010000002">
    <property type="protein sequence ID" value="MFD2674560.1"/>
    <property type="molecule type" value="Genomic_DNA"/>
</dbReference>
<accession>A0ABW5RHK7</accession>
<evidence type="ECO:0000256" key="2">
    <source>
        <dbReference type="ARBA" id="ARBA00001911"/>
    </source>
</evidence>
<comment type="cofactor">
    <cofactor evidence="2 10">
        <name>NAD(+)</name>
        <dbReference type="ChEBI" id="CHEBI:57540"/>
    </cofactor>
</comment>
<name>A0ABW5RHK7_9MICO</name>
<keyword evidence="13" id="KW-1185">Reference proteome</keyword>
<dbReference type="CDD" id="cd05247">
    <property type="entry name" value="UDP_G4E_1_SDR_e"/>
    <property type="match status" value="1"/>
</dbReference>
<evidence type="ECO:0000256" key="5">
    <source>
        <dbReference type="ARBA" id="ARBA00013189"/>
    </source>
</evidence>
<dbReference type="InterPro" id="IPR036291">
    <property type="entry name" value="NAD(P)-bd_dom_sf"/>
</dbReference>
<comment type="catalytic activity">
    <reaction evidence="1 10">
        <text>UDP-alpha-D-glucose = UDP-alpha-D-galactose</text>
        <dbReference type="Rhea" id="RHEA:22168"/>
        <dbReference type="ChEBI" id="CHEBI:58885"/>
        <dbReference type="ChEBI" id="CHEBI:66914"/>
        <dbReference type="EC" id="5.1.3.2"/>
    </reaction>
</comment>
<dbReference type="Gene3D" id="3.40.50.720">
    <property type="entry name" value="NAD(P)-binding Rossmann-like Domain"/>
    <property type="match status" value="1"/>
</dbReference>
<evidence type="ECO:0000256" key="9">
    <source>
        <dbReference type="ARBA" id="ARBA00023277"/>
    </source>
</evidence>
<keyword evidence="8 10" id="KW-0413">Isomerase</keyword>
<keyword evidence="9 10" id="KW-0119">Carbohydrate metabolism</keyword>
<organism evidence="12 13">
    <name type="scientific">Gulosibacter bifidus</name>
    <dbReference type="NCBI Taxonomy" id="272239"/>
    <lineage>
        <taxon>Bacteria</taxon>
        <taxon>Bacillati</taxon>
        <taxon>Actinomycetota</taxon>
        <taxon>Actinomycetes</taxon>
        <taxon>Micrococcales</taxon>
        <taxon>Microbacteriaceae</taxon>
        <taxon>Gulosibacter</taxon>
    </lineage>
</organism>
<dbReference type="SUPFAM" id="SSF51735">
    <property type="entry name" value="NAD(P)-binding Rossmann-fold domains"/>
    <property type="match status" value="1"/>
</dbReference>
<evidence type="ECO:0000256" key="3">
    <source>
        <dbReference type="ARBA" id="ARBA00004947"/>
    </source>
</evidence>
<evidence type="ECO:0000259" key="11">
    <source>
        <dbReference type="Pfam" id="PF01370"/>
    </source>
</evidence>
<comment type="subunit">
    <text evidence="10">Homodimer.</text>
</comment>
<dbReference type="Pfam" id="PF01370">
    <property type="entry name" value="Epimerase"/>
    <property type="match status" value="1"/>
</dbReference>
<evidence type="ECO:0000256" key="7">
    <source>
        <dbReference type="ARBA" id="ARBA00023027"/>
    </source>
</evidence>
<gene>
    <name evidence="12" type="primary">galE</name>
    <name evidence="12" type="ORF">ACFSUQ_04505</name>
</gene>
<evidence type="ECO:0000256" key="8">
    <source>
        <dbReference type="ARBA" id="ARBA00023235"/>
    </source>
</evidence>
<dbReference type="InterPro" id="IPR005886">
    <property type="entry name" value="UDP_G4E"/>
</dbReference>
<comment type="similarity">
    <text evidence="4 10">Belongs to the NAD(P)-dependent epimerase/dehydratase family.</text>
</comment>
<evidence type="ECO:0000256" key="10">
    <source>
        <dbReference type="RuleBase" id="RU366046"/>
    </source>
</evidence>
<protein>
    <recommendedName>
        <fullName evidence="6 10">UDP-glucose 4-epimerase</fullName>
        <ecNumber evidence="5 10">5.1.3.2</ecNumber>
    </recommendedName>
</protein>
<keyword evidence="7 10" id="KW-0520">NAD</keyword>
<evidence type="ECO:0000256" key="1">
    <source>
        <dbReference type="ARBA" id="ARBA00000083"/>
    </source>
</evidence>
<evidence type="ECO:0000256" key="4">
    <source>
        <dbReference type="ARBA" id="ARBA00007637"/>
    </source>
</evidence>
<dbReference type="GO" id="GO:0003978">
    <property type="term" value="F:UDP-glucose 4-epimerase activity"/>
    <property type="evidence" value="ECO:0007669"/>
    <property type="project" value="UniProtKB-EC"/>
</dbReference>
<sequence length="322" mass="34110">MSILVTGGAGYIGSHVVSLIRDRGEDVVLVDDLKTGILERVPGLPLLQIDLGESAAVPALTEFMQQHRVDAVIHFAARKQVPESVAEPARYYRDNLGGLANLLMAMEAASVGTLVFSSSAAVYGEPEGSPVAETATTAPINPYGETKLFGEKLIEAAVACGWLRAVSLRYFNVAGAASPTLSDRQALNLVPMVIEKIVAGEAPRVFGDDYSTPDGTCIRDFVHVIDLAEAHLAALDAIKAGKTLSSAYNIGTGTGSSVLEVVDALCRVSGRQISPVIEPRRAGDPAMVVADVTLAEQELGWKSRLTIDDMARSAWDGWIATH</sequence>
<evidence type="ECO:0000313" key="13">
    <source>
        <dbReference type="Proteomes" id="UP001597453"/>
    </source>
</evidence>
<reference evidence="13" key="1">
    <citation type="journal article" date="2019" name="Int. J. Syst. Evol. Microbiol.">
        <title>The Global Catalogue of Microorganisms (GCM) 10K type strain sequencing project: providing services to taxonomists for standard genome sequencing and annotation.</title>
        <authorList>
            <consortium name="The Broad Institute Genomics Platform"/>
            <consortium name="The Broad Institute Genome Sequencing Center for Infectious Disease"/>
            <person name="Wu L."/>
            <person name="Ma J."/>
        </authorList>
    </citation>
    <scope>NUCLEOTIDE SEQUENCE [LARGE SCALE GENOMIC DNA]</scope>
    <source>
        <strain evidence="13">TISTR 1511</strain>
    </source>
</reference>
<dbReference type="PANTHER" id="PTHR43725:SF53">
    <property type="entry name" value="UDP-ARABINOSE 4-EPIMERASE 1"/>
    <property type="match status" value="1"/>
</dbReference>
<comment type="pathway">
    <text evidence="3 10">Carbohydrate metabolism; galactose metabolism.</text>
</comment>
<dbReference type="Proteomes" id="UP001597453">
    <property type="component" value="Unassembled WGS sequence"/>
</dbReference>
<evidence type="ECO:0000313" key="12">
    <source>
        <dbReference type="EMBL" id="MFD2674560.1"/>
    </source>
</evidence>
<dbReference type="NCBIfam" id="TIGR01179">
    <property type="entry name" value="galE"/>
    <property type="match status" value="1"/>
</dbReference>
<dbReference type="InterPro" id="IPR001509">
    <property type="entry name" value="Epimerase_deHydtase"/>
</dbReference>
<evidence type="ECO:0000256" key="6">
    <source>
        <dbReference type="ARBA" id="ARBA00018569"/>
    </source>
</evidence>
<dbReference type="EC" id="5.1.3.2" evidence="5 10"/>
<feature type="domain" description="NAD-dependent epimerase/dehydratase" evidence="11">
    <location>
        <begin position="3"/>
        <end position="251"/>
    </location>
</feature>
<dbReference type="PANTHER" id="PTHR43725">
    <property type="entry name" value="UDP-GLUCOSE 4-EPIMERASE"/>
    <property type="match status" value="1"/>
</dbReference>